<protein>
    <submittedName>
        <fullName evidence="1">Uncharacterized protein</fullName>
    </submittedName>
</protein>
<name>A0ABQ0JIF8_9VIBR</name>
<sequence>MLLSALLSLLAELCRQPQDGDNLPYAFIETMSLSVSLIDQDTYFWQVCYLTVWGEKIEGKKQHERSVS</sequence>
<organism evidence="1 2">
    <name type="scientific">Vibrio variabilis</name>
    <dbReference type="NCBI Taxonomy" id="990271"/>
    <lineage>
        <taxon>Bacteria</taxon>
        <taxon>Pseudomonadati</taxon>
        <taxon>Pseudomonadota</taxon>
        <taxon>Gammaproteobacteria</taxon>
        <taxon>Vibrionales</taxon>
        <taxon>Vibrionaceae</taxon>
        <taxon>Vibrio</taxon>
    </lineage>
</organism>
<dbReference type="EMBL" id="BBMS01000045">
    <property type="protein sequence ID" value="GAL28557.1"/>
    <property type="molecule type" value="Genomic_DNA"/>
</dbReference>
<proteinExistence type="predicted"/>
<gene>
    <name evidence="1" type="ORF">JCM19239_3234</name>
</gene>
<reference evidence="2" key="2">
    <citation type="submission" date="2014-09" db="EMBL/GenBank/DDBJ databases">
        <authorList>
            <consortium name="NBRP consortium"/>
            <person name="Sawabe T."/>
            <person name="Meirelles P."/>
            <person name="Nakanishi M."/>
            <person name="Sayaka M."/>
            <person name="Hattori M."/>
            <person name="Ohkuma M."/>
        </authorList>
    </citation>
    <scope>NUCLEOTIDE SEQUENCE [LARGE SCALE GENOMIC DNA]</scope>
    <source>
        <strain evidence="2">JCM 19239</strain>
    </source>
</reference>
<evidence type="ECO:0000313" key="1">
    <source>
        <dbReference type="EMBL" id="GAL28557.1"/>
    </source>
</evidence>
<evidence type="ECO:0000313" key="2">
    <source>
        <dbReference type="Proteomes" id="UP000029223"/>
    </source>
</evidence>
<reference evidence="2" key="1">
    <citation type="submission" date="2014-09" db="EMBL/GenBank/DDBJ databases">
        <title>Vibrio variabilis JCM 19239. (C206) whole genome shotgun sequence.</title>
        <authorList>
            <person name="Sawabe T."/>
            <person name="Meirelles P."/>
            <person name="Nakanishi M."/>
            <person name="Sayaka M."/>
            <person name="Hattori M."/>
            <person name="Ohkuma M."/>
        </authorList>
    </citation>
    <scope>NUCLEOTIDE SEQUENCE [LARGE SCALE GENOMIC DNA]</scope>
    <source>
        <strain evidence="2">JCM 19239</strain>
    </source>
</reference>
<comment type="caution">
    <text evidence="1">The sequence shown here is derived from an EMBL/GenBank/DDBJ whole genome shotgun (WGS) entry which is preliminary data.</text>
</comment>
<keyword evidence="2" id="KW-1185">Reference proteome</keyword>
<accession>A0ABQ0JIF8</accession>
<dbReference type="Proteomes" id="UP000029223">
    <property type="component" value="Unassembled WGS sequence"/>
</dbReference>